<reference evidence="3" key="1">
    <citation type="submission" date="2022-06" db="EMBL/GenBank/DDBJ databases">
        <authorList>
            <person name="Berger JAMES D."/>
            <person name="Berger JAMES D."/>
        </authorList>
    </citation>
    <scope>NUCLEOTIDE SEQUENCE [LARGE SCALE GENOMIC DNA]</scope>
</reference>
<evidence type="ECO:0000256" key="2">
    <source>
        <dbReference type="SAM" id="SignalP"/>
    </source>
</evidence>
<feature type="region of interest" description="Disordered" evidence="1">
    <location>
        <begin position="46"/>
        <end position="69"/>
    </location>
</feature>
<reference evidence="4" key="2">
    <citation type="submission" date="2023-11" db="UniProtKB">
        <authorList>
            <consortium name="WormBaseParasite"/>
        </authorList>
    </citation>
    <scope>IDENTIFICATION</scope>
</reference>
<protein>
    <recommendedName>
        <fullName evidence="5">Small vasohibin-binding protein</fullName>
    </recommendedName>
</protein>
<dbReference type="Proteomes" id="UP000050792">
    <property type="component" value="Unassembled WGS sequence"/>
</dbReference>
<sequence length="186" mass="21566">MCLLENSIIHFLFLCGLGETPKTNNSKNNLLKKNVHQINHGSCMDDELTQNKKAPDPNKKMVPNGRQRHRSCTPVKLSRIFPIHKPNEVCTFKHLNQIRGLTDIPDDYENRPKNNFSQQLSTQQINKSNRSKSIPSISTRKSEFLSNEEDRALFAKQRSIIYQLNEIMRKSEIANYEAFMNLNHTK</sequence>
<proteinExistence type="predicted"/>
<evidence type="ECO:0000313" key="4">
    <source>
        <dbReference type="WBParaSite" id="SRDH1_16780.1"/>
    </source>
</evidence>
<dbReference type="WBParaSite" id="SRDH1_16780.1">
    <property type="protein sequence ID" value="SRDH1_16780.1"/>
    <property type="gene ID" value="SRDH1_16780"/>
</dbReference>
<name>A0AA85EP54_9TREM</name>
<organism evidence="3 4">
    <name type="scientific">Schistosoma rodhaini</name>
    <dbReference type="NCBI Taxonomy" id="6188"/>
    <lineage>
        <taxon>Eukaryota</taxon>
        <taxon>Metazoa</taxon>
        <taxon>Spiralia</taxon>
        <taxon>Lophotrochozoa</taxon>
        <taxon>Platyhelminthes</taxon>
        <taxon>Trematoda</taxon>
        <taxon>Digenea</taxon>
        <taxon>Strigeidida</taxon>
        <taxon>Schistosomatoidea</taxon>
        <taxon>Schistosomatidae</taxon>
        <taxon>Schistosoma</taxon>
    </lineage>
</organism>
<keyword evidence="2" id="KW-0732">Signal</keyword>
<feature type="compositionally biased region" description="Basic and acidic residues" evidence="1">
    <location>
        <begin position="49"/>
        <end position="59"/>
    </location>
</feature>
<feature type="compositionally biased region" description="Polar residues" evidence="1">
    <location>
        <begin position="113"/>
        <end position="139"/>
    </location>
</feature>
<evidence type="ECO:0000313" key="3">
    <source>
        <dbReference type="Proteomes" id="UP000050792"/>
    </source>
</evidence>
<feature type="signal peptide" evidence="2">
    <location>
        <begin position="1"/>
        <end position="18"/>
    </location>
</feature>
<evidence type="ECO:0008006" key="5">
    <source>
        <dbReference type="Google" id="ProtNLM"/>
    </source>
</evidence>
<evidence type="ECO:0000256" key="1">
    <source>
        <dbReference type="SAM" id="MobiDB-lite"/>
    </source>
</evidence>
<feature type="chain" id="PRO_5041724053" description="Small vasohibin-binding protein" evidence="2">
    <location>
        <begin position="19"/>
        <end position="186"/>
    </location>
</feature>
<accession>A0AA85EP54</accession>
<keyword evidence="3" id="KW-1185">Reference proteome</keyword>
<feature type="region of interest" description="Disordered" evidence="1">
    <location>
        <begin position="109"/>
        <end position="139"/>
    </location>
</feature>
<dbReference type="AlphaFoldDB" id="A0AA85EP54"/>